<evidence type="ECO:0000259" key="2">
    <source>
        <dbReference type="PROSITE" id="PS50940"/>
    </source>
</evidence>
<dbReference type="GO" id="GO:0008061">
    <property type="term" value="F:chitin binding"/>
    <property type="evidence" value="ECO:0007669"/>
    <property type="project" value="InterPro"/>
</dbReference>
<organism evidence="3">
    <name type="scientific">Sarcoptes scabiei</name>
    <name type="common">Itch mite</name>
    <name type="synonym">Acarus scabiei</name>
    <dbReference type="NCBI Taxonomy" id="52283"/>
    <lineage>
        <taxon>Eukaryota</taxon>
        <taxon>Metazoa</taxon>
        <taxon>Ecdysozoa</taxon>
        <taxon>Arthropoda</taxon>
        <taxon>Chelicerata</taxon>
        <taxon>Arachnida</taxon>
        <taxon>Acari</taxon>
        <taxon>Acariformes</taxon>
        <taxon>Sarcoptiformes</taxon>
        <taxon>Astigmata</taxon>
        <taxon>Psoroptidia</taxon>
        <taxon>Sarcoptoidea</taxon>
        <taxon>Sarcoptidae</taxon>
        <taxon>Sarcoptinae</taxon>
        <taxon>Sarcoptes</taxon>
    </lineage>
</organism>
<dbReference type="PROSITE" id="PS50940">
    <property type="entry name" value="CHIT_BIND_II"/>
    <property type="match status" value="1"/>
</dbReference>
<reference evidence="4" key="3">
    <citation type="submission" date="2022-06" db="UniProtKB">
        <authorList>
            <consortium name="EnsemblMetazoa"/>
        </authorList>
    </citation>
    <scope>IDENTIFICATION</scope>
</reference>
<feature type="compositionally biased region" description="Low complexity" evidence="1">
    <location>
        <begin position="155"/>
        <end position="168"/>
    </location>
</feature>
<dbReference type="EMBL" id="WVUK01000064">
    <property type="protein sequence ID" value="KAF7489622.1"/>
    <property type="molecule type" value="Genomic_DNA"/>
</dbReference>
<accession>A0A834R5V1</accession>
<feature type="region of interest" description="Disordered" evidence="1">
    <location>
        <begin position="135"/>
        <end position="363"/>
    </location>
</feature>
<name>A0A834R5V1_SARSC</name>
<dbReference type="InterPro" id="IPR002557">
    <property type="entry name" value="Chitin-bd_dom"/>
</dbReference>
<evidence type="ECO:0000256" key="1">
    <source>
        <dbReference type="SAM" id="MobiDB-lite"/>
    </source>
</evidence>
<dbReference type="Pfam" id="PF01607">
    <property type="entry name" value="CBM_14"/>
    <property type="match status" value="1"/>
</dbReference>
<feature type="compositionally biased region" description="Basic and acidic residues" evidence="1">
    <location>
        <begin position="335"/>
        <end position="353"/>
    </location>
</feature>
<feature type="compositionally biased region" description="Acidic residues" evidence="1">
    <location>
        <begin position="200"/>
        <end position="211"/>
    </location>
</feature>
<gene>
    <name evidence="3" type="ORF">SSS_6432</name>
</gene>
<dbReference type="EnsemblMetazoa" id="SSS_6432s_mrna">
    <property type="protein sequence ID" value="KAF7489622.1"/>
    <property type="gene ID" value="SSS_6432"/>
</dbReference>
<evidence type="ECO:0000313" key="5">
    <source>
        <dbReference type="Proteomes" id="UP000070412"/>
    </source>
</evidence>
<proteinExistence type="predicted"/>
<dbReference type="GO" id="GO:0005576">
    <property type="term" value="C:extracellular region"/>
    <property type="evidence" value="ECO:0007669"/>
    <property type="project" value="InterPro"/>
</dbReference>
<dbReference type="OrthoDB" id="6516708at2759"/>
<dbReference type="SMART" id="SM00494">
    <property type="entry name" value="ChtBD2"/>
    <property type="match status" value="1"/>
</dbReference>
<evidence type="ECO:0000313" key="3">
    <source>
        <dbReference type="EMBL" id="KAF7489622.1"/>
    </source>
</evidence>
<dbReference type="SUPFAM" id="SSF57625">
    <property type="entry name" value="Invertebrate chitin-binding proteins"/>
    <property type="match status" value="1"/>
</dbReference>
<feature type="compositionally biased region" description="Acidic residues" evidence="1">
    <location>
        <begin position="218"/>
        <end position="239"/>
    </location>
</feature>
<evidence type="ECO:0000313" key="4">
    <source>
        <dbReference type="EnsemblMetazoa" id="KAF7489622.1"/>
    </source>
</evidence>
<keyword evidence="5" id="KW-1185">Reference proteome</keyword>
<reference evidence="5" key="1">
    <citation type="journal article" date="2020" name="PLoS Negl. Trop. Dis.">
        <title>High-quality nuclear genome for Sarcoptes scabiei-A critical resource for a neglected parasite.</title>
        <authorList>
            <person name="Korhonen P.K."/>
            <person name="Gasser R.B."/>
            <person name="Ma G."/>
            <person name="Wang T."/>
            <person name="Stroehlein A.J."/>
            <person name="Young N.D."/>
            <person name="Ang C.S."/>
            <person name="Fernando D.D."/>
            <person name="Lu H.C."/>
            <person name="Taylor S."/>
            <person name="Reynolds S.L."/>
            <person name="Mofiz E."/>
            <person name="Najaraj S.H."/>
            <person name="Gowda H."/>
            <person name="Madugundu A."/>
            <person name="Renuse S."/>
            <person name="Holt D."/>
            <person name="Pandey A."/>
            <person name="Papenfuss A.T."/>
            <person name="Fischer K."/>
        </authorList>
    </citation>
    <scope>NUCLEOTIDE SEQUENCE [LARGE SCALE GENOMIC DNA]</scope>
</reference>
<dbReference type="InterPro" id="IPR036508">
    <property type="entry name" value="Chitin-bd_dom_sf"/>
</dbReference>
<feature type="compositionally biased region" description="Acidic residues" evidence="1">
    <location>
        <begin position="275"/>
        <end position="298"/>
    </location>
</feature>
<feature type="compositionally biased region" description="Basic and acidic residues" evidence="1">
    <location>
        <begin position="299"/>
        <end position="310"/>
    </location>
</feature>
<sequence length="503" mass="58126">MFQSIKFVCFQFFTKGFKRKTFEMIHHNFLYSLFLISSIHLGSSRSKPIIEQSTTNIAPLTVSPVRILSTCKPGQFFQRDCKLYISCENGRWKRNFCPENRFWNHIAKKCDEIHNVPACYQMWVEIQRNIKNLMHQKSSAQSSSFSSEEDRENFSQHSRTSTSKSSTSIKMLTPVTSESEATVPTTTSTISPPSSMNKDEDFDNGDEERSEDELNHESDDDNAGYDDDDDDDGGYDDQDQSSNERLSSIKIRQVNSQQSYRPYVIEKPYFTSKDYEEEDDDDDDVDSEDGDQNDYEDDSISRTKSSEDRVSNNFDRFQTENDAGSMLKKQTKRTNKQEFQAKDTEKNDDENRNYHKNNHYDDDDDEMFAIKKSNKQTTSEIDRTEEIGVGAKQIINPYGKICIVRGNHLECHDDQSTSSTKTLSTTTTISTIGKTSTESPSETNQMNVSESNDKIDHNCLDSKSHIDYHSYSFTIEIKIEDRIYQRIVTFFQSIIHFVTLKFL</sequence>
<feature type="domain" description="Chitin-binding type-2" evidence="2">
    <location>
        <begin position="68"/>
        <end position="121"/>
    </location>
</feature>
<dbReference type="Gene3D" id="2.170.140.10">
    <property type="entry name" value="Chitin binding domain"/>
    <property type="match status" value="1"/>
</dbReference>
<feature type="compositionally biased region" description="Polar residues" evidence="1">
    <location>
        <begin position="311"/>
        <end position="322"/>
    </location>
</feature>
<protein>
    <recommendedName>
        <fullName evidence="2">Chitin-binding type-2 domain-containing protein</fullName>
    </recommendedName>
</protein>
<dbReference type="Proteomes" id="UP000070412">
    <property type="component" value="Unassembled WGS sequence"/>
</dbReference>
<feature type="compositionally biased region" description="Low complexity" evidence="1">
    <location>
        <begin position="175"/>
        <end position="195"/>
    </location>
</feature>
<dbReference type="AlphaFoldDB" id="A0A834R5V1"/>
<reference evidence="3" key="2">
    <citation type="submission" date="2020-01" db="EMBL/GenBank/DDBJ databases">
        <authorList>
            <person name="Korhonen P.K.K."/>
            <person name="Guangxu M.G."/>
            <person name="Wang T.W."/>
            <person name="Stroehlein A.J.S."/>
            <person name="Young N.D."/>
            <person name="Ang C.-S.A."/>
            <person name="Fernando D.W.F."/>
            <person name="Lu H.L."/>
            <person name="Taylor S.T."/>
            <person name="Ehtesham M.E.M."/>
            <person name="Najaraj S.H.N."/>
            <person name="Harsha G.H.G."/>
            <person name="Madugundu A.M."/>
            <person name="Renuse S.R."/>
            <person name="Holt D.H."/>
            <person name="Pandey A.P."/>
            <person name="Papenfuss A.P."/>
            <person name="Gasser R.B.G."/>
            <person name="Fischer K.F."/>
        </authorList>
    </citation>
    <scope>NUCLEOTIDE SEQUENCE</scope>
    <source>
        <strain evidence="3">SSS_KF_BRIS2020</strain>
    </source>
</reference>